<dbReference type="KEGG" id="rhom:FRIFI_2062"/>
<protein>
    <recommendedName>
        <fullName evidence="1">IrrE N-terminal-like domain-containing protein</fullName>
    </recommendedName>
</protein>
<keyword evidence="3" id="KW-1185">Reference proteome</keyword>
<gene>
    <name evidence="2" type="ORF">FRIFI_2062</name>
</gene>
<proteinExistence type="predicted"/>
<organism evidence="2 3">
    <name type="scientific">Romboutsia hominis</name>
    <dbReference type="NCBI Taxonomy" id="1507512"/>
    <lineage>
        <taxon>Bacteria</taxon>
        <taxon>Bacillati</taxon>
        <taxon>Bacillota</taxon>
        <taxon>Clostridia</taxon>
        <taxon>Peptostreptococcales</taxon>
        <taxon>Peptostreptococcaceae</taxon>
        <taxon>Romboutsia</taxon>
    </lineage>
</organism>
<reference evidence="2 3" key="1">
    <citation type="submission" date="2014-09" db="EMBL/GenBank/DDBJ databases">
        <authorList>
            <person name="Hornung B.V."/>
        </authorList>
    </citation>
    <scope>NUCLEOTIDE SEQUENCE [LARGE SCALE GENOMIC DNA]</scope>
    <source>
        <strain evidence="2 3">FRIFI</strain>
    </source>
</reference>
<dbReference type="Gene3D" id="1.10.10.2910">
    <property type="match status" value="1"/>
</dbReference>
<dbReference type="Proteomes" id="UP000245695">
    <property type="component" value="Chromosome 1"/>
</dbReference>
<dbReference type="AlphaFoldDB" id="A0A2P2BTB8"/>
<evidence type="ECO:0000313" key="2">
    <source>
        <dbReference type="EMBL" id="CEI73590.1"/>
    </source>
</evidence>
<sequence length="170" mass="20060">MNLKYIKEKVRILKKYYPGYSALELLHQFKVVTSCFDDILGTDLPEGCYFKIGNTKYVLIDPNLSDEDKKRVYTHELGHVLLHPDINTLEVEKYDPILYEKLEKEADTFVAEFLLDDDVFMKYFTGCNYKIANHEKIPVRYVNIKVNNLDKSVKKHYEQLFATNSHYVSY</sequence>
<name>A0A2P2BTB8_9FIRM</name>
<evidence type="ECO:0000259" key="1">
    <source>
        <dbReference type="Pfam" id="PF06114"/>
    </source>
</evidence>
<accession>A0A2P2BTB8</accession>
<evidence type="ECO:0000313" key="3">
    <source>
        <dbReference type="Proteomes" id="UP000245695"/>
    </source>
</evidence>
<feature type="domain" description="IrrE N-terminal-like" evidence="1">
    <location>
        <begin position="50"/>
        <end position="136"/>
    </location>
</feature>
<dbReference type="Pfam" id="PF06114">
    <property type="entry name" value="Peptidase_M78"/>
    <property type="match status" value="1"/>
</dbReference>
<dbReference type="EMBL" id="LN650648">
    <property type="protein sequence ID" value="CEI73590.1"/>
    <property type="molecule type" value="Genomic_DNA"/>
</dbReference>
<dbReference type="InterPro" id="IPR010359">
    <property type="entry name" value="IrrE_HExxH"/>
</dbReference>
<dbReference type="RefSeq" id="WP_166505799.1">
    <property type="nucleotide sequence ID" value="NZ_JAKNTL010000007.1"/>
</dbReference>